<comment type="caution">
    <text evidence="2">The sequence shown here is derived from an EMBL/GenBank/DDBJ whole genome shotgun (WGS) entry which is preliminary data.</text>
</comment>
<feature type="region of interest" description="Disordered" evidence="1">
    <location>
        <begin position="30"/>
        <end position="142"/>
    </location>
</feature>
<dbReference type="Proteomes" id="UP000023152">
    <property type="component" value="Unassembled WGS sequence"/>
</dbReference>
<feature type="non-terminal residue" evidence="2">
    <location>
        <position position="142"/>
    </location>
</feature>
<dbReference type="AlphaFoldDB" id="X6MT68"/>
<sequence>MTSFGTVINMAQNTNTREINAQPSTLFETFQKQQQRQQMLQQTQQQQQQQQQPPRPPPVPQKGKSLDKQRLPPQPLADVTPGARLQSDSNIDLEEEDDDENDDMFSNTKGGESVPALPILPTHPSQTSYNMSPRKHPQAKAR</sequence>
<gene>
    <name evidence="2" type="ORF">RFI_20313</name>
</gene>
<feature type="compositionally biased region" description="Basic residues" evidence="1">
    <location>
        <begin position="133"/>
        <end position="142"/>
    </location>
</feature>
<reference evidence="2 3" key="1">
    <citation type="journal article" date="2013" name="Curr. Biol.">
        <title>The Genome of the Foraminiferan Reticulomyxa filosa.</title>
        <authorList>
            <person name="Glockner G."/>
            <person name="Hulsmann N."/>
            <person name="Schleicher M."/>
            <person name="Noegel A.A."/>
            <person name="Eichinger L."/>
            <person name="Gallinger C."/>
            <person name="Pawlowski J."/>
            <person name="Sierra R."/>
            <person name="Euteneuer U."/>
            <person name="Pillet L."/>
            <person name="Moustafa A."/>
            <person name="Platzer M."/>
            <person name="Groth M."/>
            <person name="Szafranski K."/>
            <person name="Schliwa M."/>
        </authorList>
    </citation>
    <scope>NUCLEOTIDE SEQUENCE [LARGE SCALE GENOMIC DNA]</scope>
</reference>
<keyword evidence="3" id="KW-1185">Reference proteome</keyword>
<name>X6MT68_RETFI</name>
<evidence type="ECO:0000256" key="1">
    <source>
        <dbReference type="SAM" id="MobiDB-lite"/>
    </source>
</evidence>
<feature type="compositionally biased region" description="Acidic residues" evidence="1">
    <location>
        <begin position="91"/>
        <end position="103"/>
    </location>
</feature>
<dbReference type="EMBL" id="ASPP01017443">
    <property type="protein sequence ID" value="ETO17024.1"/>
    <property type="molecule type" value="Genomic_DNA"/>
</dbReference>
<proteinExistence type="predicted"/>
<evidence type="ECO:0000313" key="2">
    <source>
        <dbReference type="EMBL" id="ETO17024.1"/>
    </source>
</evidence>
<feature type="compositionally biased region" description="Low complexity" evidence="1">
    <location>
        <begin position="31"/>
        <end position="52"/>
    </location>
</feature>
<organism evidence="2 3">
    <name type="scientific">Reticulomyxa filosa</name>
    <dbReference type="NCBI Taxonomy" id="46433"/>
    <lineage>
        <taxon>Eukaryota</taxon>
        <taxon>Sar</taxon>
        <taxon>Rhizaria</taxon>
        <taxon>Retaria</taxon>
        <taxon>Foraminifera</taxon>
        <taxon>Monothalamids</taxon>
        <taxon>Reticulomyxidae</taxon>
        <taxon>Reticulomyxa</taxon>
    </lineage>
</organism>
<accession>X6MT68</accession>
<evidence type="ECO:0000313" key="3">
    <source>
        <dbReference type="Proteomes" id="UP000023152"/>
    </source>
</evidence>
<protein>
    <submittedName>
        <fullName evidence="2">Uncharacterized protein</fullName>
    </submittedName>
</protein>